<dbReference type="GO" id="GO:0005524">
    <property type="term" value="F:ATP binding"/>
    <property type="evidence" value="ECO:0007669"/>
    <property type="project" value="UniProtKB-UniRule"/>
</dbReference>
<dbReference type="Proteomes" id="UP000244441">
    <property type="component" value="Chromosome"/>
</dbReference>
<organism evidence="3 4">
    <name type="scientific">Saccharobesus litoralis</name>
    <dbReference type="NCBI Taxonomy" id="2172099"/>
    <lineage>
        <taxon>Bacteria</taxon>
        <taxon>Pseudomonadati</taxon>
        <taxon>Pseudomonadota</taxon>
        <taxon>Gammaproteobacteria</taxon>
        <taxon>Alteromonadales</taxon>
        <taxon>Alteromonadaceae</taxon>
        <taxon>Saccharobesus</taxon>
    </lineage>
</organism>
<accession>A0A2S0VXP8</accession>
<dbReference type="GO" id="GO:0046872">
    <property type="term" value="F:metal ion binding"/>
    <property type="evidence" value="ECO:0007669"/>
    <property type="project" value="InterPro"/>
</dbReference>
<name>A0A2S0VXP8_9ALTE</name>
<gene>
    <name evidence="3" type="ORF">C2869_06520</name>
</gene>
<evidence type="ECO:0000256" key="1">
    <source>
        <dbReference type="PROSITE-ProRule" id="PRU00409"/>
    </source>
</evidence>
<evidence type="ECO:0000313" key="3">
    <source>
        <dbReference type="EMBL" id="AWB68942.1"/>
    </source>
</evidence>
<dbReference type="SUPFAM" id="SSF56059">
    <property type="entry name" value="Glutathione synthetase ATP-binding domain-like"/>
    <property type="match status" value="1"/>
</dbReference>
<keyword evidence="1" id="KW-0067">ATP-binding</keyword>
<feature type="domain" description="ATP-grasp" evidence="2">
    <location>
        <begin position="52"/>
        <end position="294"/>
    </location>
</feature>
<proteinExistence type="predicted"/>
<dbReference type="PROSITE" id="PS50975">
    <property type="entry name" value="ATP_GRASP"/>
    <property type="match status" value="1"/>
</dbReference>
<dbReference type="AlphaFoldDB" id="A0A2S0VXP8"/>
<evidence type="ECO:0000259" key="2">
    <source>
        <dbReference type="PROSITE" id="PS50975"/>
    </source>
</evidence>
<sequence length="337" mass="38215">MYLPVIIQTMILAVRYRSLSLPLLANPKLTISGMVGVAKSELMMQAQNECQQAILDWYQFLVTNQPAAEQVADIMPLVKQQALDFPLVCKPDIGCRGSGVKLVKNSQQLAEVIASYPRGTSLLLQKLADYEPEVGVFYVKMPNQTQGKVVSLTFKDSPTVMGNGELTLEELVLLDPRASKLTHLYQERHPKRWQQVIPLGEVVRLVFSASHCRGAVFTDARAHITPELEQRIELIMTGLPEFYYGRLDVKYPDLDSLKRGENLQIVEINGASAESIHIWDKNTSFLEAVKTLMWQYRTLYKIGAYQRRRGFKTPGIGKLFKHLAIEKRLARYYPTTD</sequence>
<evidence type="ECO:0000313" key="4">
    <source>
        <dbReference type="Proteomes" id="UP000244441"/>
    </source>
</evidence>
<dbReference type="KEGG" id="cate:C2869_06520"/>
<dbReference type="InterPro" id="IPR011761">
    <property type="entry name" value="ATP-grasp"/>
</dbReference>
<dbReference type="GO" id="GO:0016874">
    <property type="term" value="F:ligase activity"/>
    <property type="evidence" value="ECO:0007669"/>
    <property type="project" value="UniProtKB-KW"/>
</dbReference>
<keyword evidence="3" id="KW-0436">Ligase</keyword>
<reference evidence="3 4" key="1">
    <citation type="submission" date="2018-01" db="EMBL/GenBank/DDBJ databases">
        <title>Genome sequence of a Cantenovulum-like bacteria.</title>
        <authorList>
            <person name="Tan W.R."/>
            <person name="Lau N.-S."/>
            <person name="Go F."/>
            <person name="Amirul A.-A.A."/>
        </authorList>
    </citation>
    <scope>NUCLEOTIDE SEQUENCE [LARGE SCALE GENOMIC DNA]</scope>
    <source>
        <strain evidence="3 4">CCB-QB4</strain>
    </source>
</reference>
<keyword evidence="1" id="KW-0547">Nucleotide-binding</keyword>
<keyword evidence="4" id="KW-1185">Reference proteome</keyword>
<protein>
    <submittedName>
        <fullName evidence="3">D-alanine--D-alanine ligase</fullName>
    </submittedName>
</protein>
<dbReference type="EMBL" id="CP026604">
    <property type="protein sequence ID" value="AWB68942.1"/>
    <property type="molecule type" value="Genomic_DNA"/>
</dbReference>